<evidence type="ECO:0000313" key="1">
    <source>
        <dbReference type="EMBL" id="OBQ42425.1"/>
    </source>
</evidence>
<sequence length="155" mass="17913">MCLNSINNKEDTVTTASKFYIVTQTKEVFSVSAALEKCVRHLILADQSFYNQLPGFPRLKITPSLKMVNVIFNYLGFTKNLMIQFHSDEDEINGDNYPKIFFTLHHNYSEGGELECLKKICTLICKSHNLFDWAESVWFCESDVDGEEYTKVFDN</sequence>
<comment type="caution">
    <text evidence="1">The sequence shown here is derived from an EMBL/GenBank/DDBJ whole genome shotgun (WGS) entry which is preliminary data.</text>
</comment>
<name>A0A1B7WZ76_APHFL</name>
<accession>A0A1B7WZ76</accession>
<gene>
    <name evidence="1" type="ORF">AN484_17915</name>
</gene>
<organism evidence="1 2">
    <name type="scientific">Aphanizomenon flos-aquae WA102</name>
    <dbReference type="NCBI Taxonomy" id="1710896"/>
    <lineage>
        <taxon>Bacteria</taxon>
        <taxon>Bacillati</taxon>
        <taxon>Cyanobacteriota</taxon>
        <taxon>Cyanophyceae</taxon>
        <taxon>Nostocales</taxon>
        <taxon>Aphanizomenonaceae</taxon>
        <taxon>Aphanizomenon</taxon>
    </lineage>
</organism>
<dbReference type="Proteomes" id="UP000092093">
    <property type="component" value="Unassembled WGS sequence"/>
</dbReference>
<protein>
    <submittedName>
        <fullName evidence="1">Uncharacterized protein</fullName>
    </submittedName>
</protein>
<proteinExistence type="predicted"/>
<evidence type="ECO:0000313" key="2">
    <source>
        <dbReference type="Proteomes" id="UP000092093"/>
    </source>
</evidence>
<dbReference type="AlphaFoldDB" id="A0A1B7WZ76"/>
<dbReference type="EMBL" id="LJOW01000106">
    <property type="protein sequence ID" value="OBQ42425.1"/>
    <property type="molecule type" value="Genomic_DNA"/>
</dbReference>
<reference evidence="1 2" key="1">
    <citation type="submission" date="2015-09" db="EMBL/GenBank/DDBJ databases">
        <title>Aphanizomenon flos-aquae WA102.</title>
        <authorList>
            <person name="Driscoll C."/>
        </authorList>
    </citation>
    <scope>NUCLEOTIDE SEQUENCE [LARGE SCALE GENOMIC DNA]</scope>
    <source>
        <strain evidence="1">WA102</strain>
    </source>
</reference>